<proteinExistence type="predicted"/>
<sequence>MKLRGILAILALAAAGNAILSAPALADGWRDGDAWTWQQHQWHPEAHPYYLHAMSDLRLARDLLARPDYPRVMDDERHAVDEINKALRKMRDAAIDDGKDIDDRMPPDARWRPDDRFHQARMLLDKARQDATHREDDPYLRSLQRDIVHHIDEARRAVDVAVSDALR</sequence>
<reference evidence="4 7" key="3">
    <citation type="submission" date="2018-12" db="EMBL/GenBank/DDBJ databases">
        <authorList>
            <consortium name="Pathogen Informatics"/>
        </authorList>
    </citation>
    <scope>NUCLEOTIDE SEQUENCE [LARGE SCALE GENOMIC DNA]</scope>
    <source>
        <strain evidence="4 7">NCTC9695</strain>
    </source>
</reference>
<reference evidence="2 5" key="1">
    <citation type="submission" date="2017-05" db="EMBL/GenBank/DDBJ databases">
        <title>Chromobacterium violaceum GHPS1 isolated from Hydrocarbon polluted soil in French Guiana display an awesome secondary metabolite arsenal and a battery of drug and heavy-metal-resistance and detoxification of xenobiotics proteins.</title>
        <authorList>
            <person name="Belbahri L."/>
        </authorList>
    </citation>
    <scope>NUCLEOTIDE SEQUENCE [LARGE SCALE GENOMIC DNA]</scope>
    <source>
        <strain evidence="2 5">GHPS1</strain>
    </source>
</reference>
<organism evidence="2 5">
    <name type="scientific">Chromobacterium violaceum</name>
    <dbReference type="NCBI Taxonomy" id="536"/>
    <lineage>
        <taxon>Bacteria</taxon>
        <taxon>Pseudomonadati</taxon>
        <taxon>Pseudomonadota</taxon>
        <taxon>Betaproteobacteria</taxon>
        <taxon>Neisseriales</taxon>
        <taxon>Chromobacteriaceae</taxon>
        <taxon>Chromobacterium</taxon>
    </lineage>
</organism>
<evidence type="ECO:0008006" key="8">
    <source>
        <dbReference type="Google" id="ProtNLM"/>
    </source>
</evidence>
<dbReference type="AlphaFoldDB" id="A0A202B999"/>
<evidence type="ECO:0000313" key="6">
    <source>
        <dbReference type="Proteomes" id="UP000254029"/>
    </source>
</evidence>
<accession>A0A202B999</accession>
<dbReference type="Proteomes" id="UP000254029">
    <property type="component" value="Unassembled WGS sequence"/>
</dbReference>
<dbReference type="Proteomes" id="UP000196342">
    <property type="component" value="Unassembled WGS sequence"/>
</dbReference>
<dbReference type="EMBL" id="LR134182">
    <property type="protein sequence ID" value="VEB41956.1"/>
    <property type="molecule type" value="Genomic_DNA"/>
</dbReference>
<gene>
    <name evidence="2" type="ORF">CBW21_12820</name>
    <name evidence="3" type="ORF">NCTC8684_02296</name>
    <name evidence="4" type="ORF">NCTC9695_02398</name>
</gene>
<evidence type="ECO:0000313" key="7">
    <source>
        <dbReference type="Proteomes" id="UP000275777"/>
    </source>
</evidence>
<reference evidence="3 6" key="2">
    <citation type="submission" date="2018-06" db="EMBL/GenBank/DDBJ databases">
        <authorList>
            <consortium name="Pathogen Informatics"/>
            <person name="Doyle S."/>
        </authorList>
    </citation>
    <scope>NUCLEOTIDE SEQUENCE [LARGE SCALE GENOMIC DNA]</scope>
    <source>
        <strain evidence="3 6">NCTC8684</strain>
    </source>
</reference>
<evidence type="ECO:0000313" key="4">
    <source>
        <dbReference type="EMBL" id="VEB41956.1"/>
    </source>
</evidence>
<feature type="signal peptide" evidence="1">
    <location>
        <begin position="1"/>
        <end position="26"/>
    </location>
</feature>
<dbReference type="Proteomes" id="UP000275777">
    <property type="component" value="Chromosome"/>
</dbReference>
<keyword evidence="5" id="KW-1185">Reference proteome</keyword>
<keyword evidence="1" id="KW-0732">Signal</keyword>
<protein>
    <recommendedName>
        <fullName evidence="8">DUF4142 domain-containing protein</fullName>
    </recommendedName>
</protein>
<evidence type="ECO:0000313" key="2">
    <source>
        <dbReference type="EMBL" id="OVE47925.1"/>
    </source>
</evidence>
<evidence type="ECO:0000313" key="3">
    <source>
        <dbReference type="EMBL" id="SUX33207.1"/>
    </source>
</evidence>
<dbReference type="EMBL" id="NHOO01000009">
    <property type="protein sequence ID" value="OVE47925.1"/>
    <property type="molecule type" value="Genomic_DNA"/>
</dbReference>
<feature type="chain" id="PRO_5042692170" description="DUF4142 domain-containing protein" evidence="1">
    <location>
        <begin position="27"/>
        <end position="167"/>
    </location>
</feature>
<evidence type="ECO:0000313" key="5">
    <source>
        <dbReference type="Proteomes" id="UP000196342"/>
    </source>
</evidence>
<name>A0A202B999_CHRVL</name>
<dbReference type="RefSeq" id="WP_011135238.1">
    <property type="nucleotide sequence ID" value="NZ_CP150454.1"/>
</dbReference>
<evidence type="ECO:0000256" key="1">
    <source>
        <dbReference type="SAM" id="SignalP"/>
    </source>
</evidence>
<dbReference type="EMBL" id="UIGR01000001">
    <property type="protein sequence ID" value="SUX33207.1"/>
    <property type="molecule type" value="Genomic_DNA"/>
</dbReference>